<dbReference type="Pfam" id="PF00563">
    <property type="entry name" value="EAL"/>
    <property type="match status" value="1"/>
</dbReference>
<dbReference type="InterPro" id="IPR043128">
    <property type="entry name" value="Rev_trsase/Diguanyl_cyclase"/>
</dbReference>
<dbReference type="RefSeq" id="WP_083747251.1">
    <property type="nucleotide sequence ID" value="NZ_MLCO01000016.1"/>
</dbReference>
<dbReference type="CDD" id="cd01949">
    <property type="entry name" value="GGDEF"/>
    <property type="match status" value="1"/>
</dbReference>
<comment type="caution">
    <text evidence="5">The sequence shown here is derived from an EMBL/GenBank/DDBJ whole genome shotgun (WGS) entry which is preliminary data.</text>
</comment>
<gene>
    <name evidence="5" type="ORF">BKE38_02465</name>
</gene>
<dbReference type="InterPro" id="IPR001633">
    <property type="entry name" value="EAL_dom"/>
</dbReference>
<dbReference type="SMART" id="SM00052">
    <property type="entry name" value="EAL"/>
    <property type="match status" value="1"/>
</dbReference>
<evidence type="ECO:0000259" key="3">
    <source>
        <dbReference type="PROSITE" id="PS50883"/>
    </source>
</evidence>
<keyword evidence="2" id="KW-0812">Transmembrane</keyword>
<evidence type="ECO:0000313" key="6">
    <source>
        <dbReference type="Proteomes" id="UP000188879"/>
    </source>
</evidence>
<dbReference type="EMBL" id="MLCO01000016">
    <property type="protein sequence ID" value="ONG58664.1"/>
    <property type="molecule type" value="Genomic_DNA"/>
</dbReference>
<accession>A0A1V2H847</accession>
<evidence type="ECO:0000256" key="2">
    <source>
        <dbReference type="SAM" id="Phobius"/>
    </source>
</evidence>
<feature type="region of interest" description="Disordered" evidence="1">
    <location>
        <begin position="1"/>
        <end position="22"/>
    </location>
</feature>
<dbReference type="Pfam" id="PF00990">
    <property type="entry name" value="GGDEF"/>
    <property type="match status" value="1"/>
</dbReference>
<dbReference type="SUPFAM" id="SSF55073">
    <property type="entry name" value="Nucleotide cyclase"/>
    <property type="match status" value="1"/>
</dbReference>
<dbReference type="OrthoDB" id="9814202at2"/>
<dbReference type="PANTHER" id="PTHR44757">
    <property type="entry name" value="DIGUANYLATE CYCLASE DGCP"/>
    <property type="match status" value="1"/>
</dbReference>
<dbReference type="PANTHER" id="PTHR44757:SF2">
    <property type="entry name" value="BIOFILM ARCHITECTURE MAINTENANCE PROTEIN MBAA"/>
    <property type="match status" value="1"/>
</dbReference>
<sequence>MRPQACSAAAPSGRPRRRRAFRLAPRPGRARRDLLLILAACLGLFALASLCDSYETIQRFVEAHEDWQLDELLTLAFILPFGLAAYALRRDREHRRERACRHRAEAELQRAAAEDPLTGLPNRRQLTEALVARLAGGTPLALFRIDLDRFRLVNELHGAVLGDRLLRQVAARLRGALPEAGLAARIGGDEFLLMMPCDSGVAAEAAARRLGGLLRRPFRLEGQRLRLSASIGIALHPADGAEAGLLQHRAELALQRAKAEARGSQRRFAPDMEAAAQAAAALLAELPEAIEQGAIEPYFQPLVALPARRLIGFEVLARWPHPQRGMVSPAAFIPLAEEAGLIGPLTEALLRRACLAARDWPMPLTIAVNLSALQLSDEGLTPRLEDILAETGFDPARLELELTESALIGDLDRARAALLRLKQRGMRLALDDFGTGYSSLSHLRALPFDKIKIDASFVGRMSEQPECRSIVGAVIAMAASLGMATVAEGVEREAEAALLDDLGCAIGQGWLFGRPMPAEAVTALLAGPAPRAASRPAALAP</sequence>
<dbReference type="Gene3D" id="3.30.70.270">
    <property type="match status" value="1"/>
</dbReference>
<feature type="domain" description="EAL" evidence="3">
    <location>
        <begin position="279"/>
        <end position="529"/>
    </location>
</feature>
<evidence type="ECO:0000259" key="4">
    <source>
        <dbReference type="PROSITE" id="PS50887"/>
    </source>
</evidence>
<dbReference type="SMART" id="SM00267">
    <property type="entry name" value="GGDEF"/>
    <property type="match status" value="1"/>
</dbReference>
<keyword evidence="6" id="KW-1185">Reference proteome</keyword>
<feature type="domain" description="GGDEF" evidence="4">
    <location>
        <begin position="138"/>
        <end position="272"/>
    </location>
</feature>
<dbReference type="Proteomes" id="UP000188879">
    <property type="component" value="Unassembled WGS sequence"/>
</dbReference>
<dbReference type="InterPro" id="IPR035919">
    <property type="entry name" value="EAL_sf"/>
</dbReference>
<dbReference type="CDD" id="cd01948">
    <property type="entry name" value="EAL"/>
    <property type="match status" value="1"/>
</dbReference>
<dbReference type="PROSITE" id="PS50883">
    <property type="entry name" value="EAL"/>
    <property type="match status" value="1"/>
</dbReference>
<organism evidence="5 6">
    <name type="scientific">Teichococcus deserti</name>
    <dbReference type="NCBI Taxonomy" id="1817963"/>
    <lineage>
        <taxon>Bacteria</taxon>
        <taxon>Pseudomonadati</taxon>
        <taxon>Pseudomonadota</taxon>
        <taxon>Alphaproteobacteria</taxon>
        <taxon>Acetobacterales</taxon>
        <taxon>Roseomonadaceae</taxon>
        <taxon>Roseomonas</taxon>
    </lineage>
</organism>
<evidence type="ECO:0000313" key="5">
    <source>
        <dbReference type="EMBL" id="ONG58664.1"/>
    </source>
</evidence>
<feature type="transmembrane region" description="Helical" evidence="2">
    <location>
        <begin position="72"/>
        <end position="88"/>
    </location>
</feature>
<keyword evidence="2" id="KW-1133">Transmembrane helix</keyword>
<keyword evidence="2" id="KW-0472">Membrane</keyword>
<dbReference type="InterPro" id="IPR052155">
    <property type="entry name" value="Biofilm_reg_signaling"/>
</dbReference>
<dbReference type="Gene3D" id="3.20.20.450">
    <property type="entry name" value="EAL domain"/>
    <property type="match status" value="1"/>
</dbReference>
<reference evidence="5 6" key="1">
    <citation type="submission" date="2016-10" db="EMBL/GenBank/DDBJ databases">
        <title>Draft Genome sequence of Roseomonas sp. strain M3.</title>
        <authorList>
            <person name="Subhash Y."/>
            <person name="Lee S."/>
        </authorList>
    </citation>
    <scope>NUCLEOTIDE SEQUENCE [LARGE SCALE GENOMIC DNA]</scope>
    <source>
        <strain evidence="5 6">M3</strain>
    </source>
</reference>
<proteinExistence type="predicted"/>
<dbReference type="AlphaFoldDB" id="A0A1V2H847"/>
<dbReference type="PROSITE" id="PS50887">
    <property type="entry name" value="GGDEF"/>
    <property type="match status" value="1"/>
</dbReference>
<dbReference type="InterPro" id="IPR000160">
    <property type="entry name" value="GGDEF_dom"/>
</dbReference>
<evidence type="ECO:0000256" key="1">
    <source>
        <dbReference type="SAM" id="MobiDB-lite"/>
    </source>
</evidence>
<name>A0A1V2H847_9PROT</name>
<protein>
    <recommendedName>
        <fullName evidence="7">GGDEF-domain containing protein</fullName>
    </recommendedName>
</protein>
<evidence type="ECO:0008006" key="7">
    <source>
        <dbReference type="Google" id="ProtNLM"/>
    </source>
</evidence>
<dbReference type="SUPFAM" id="SSF141868">
    <property type="entry name" value="EAL domain-like"/>
    <property type="match status" value="1"/>
</dbReference>
<dbReference type="InterPro" id="IPR029787">
    <property type="entry name" value="Nucleotide_cyclase"/>
</dbReference>
<dbReference type="NCBIfam" id="TIGR00254">
    <property type="entry name" value="GGDEF"/>
    <property type="match status" value="1"/>
</dbReference>